<gene>
    <name evidence="2" type="ORF">UABAM_01351</name>
</gene>
<dbReference type="RefSeq" id="WP_151967233.1">
    <property type="nucleotide sequence ID" value="NZ_AP019860.1"/>
</dbReference>
<name>A0A5S9IJI1_UABAM</name>
<evidence type="ECO:0000313" key="3">
    <source>
        <dbReference type="Proteomes" id="UP000326354"/>
    </source>
</evidence>
<evidence type="ECO:0000259" key="1">
    <source>
        <dbReference type="PROSITE" id="PS51462"/>
    </source>
</evidence>
<protein>
    <recommendedName>
        <fullName evidence="1">Nudix hydrolase domain-containing protein</fullName>
    </recommendedName>
</protein>
<feature type="domain" description="Nudix hydrolase" evidence="1">
    <location>
        <begin position="3"/>
        <end position="146"/>
    </location>
</feature>
<dbReference type="Gene3D" id="3.90.79.10">
    <property type="entry name" value="Nucleoside Triphosphate Pyrophosphohydrolase"/>
    <property type="match status" value="1"/>
</dbReference>
<dbReference type="EMBL" id="AP019860">
    <property type="protein sequence ID" value="BBM83008.1"/>
    <property type="molecule type" value="Genomic_DNA"/>
</dbReference>
<evidence type="ECO:0000313" key="2">
    <source>
        <dbReference type="EMBL" id="BBM83008.1"/>
    </source>
</evidence>
<sequence length="154" mass="17698">MQKIHNGAAIIITNNSCSKFFIQRKDDTYPLKECRGCISLFGGACDDDEDSETTIARELAEELVLDNIKITPKLWRNFRLHGNQFANTYEITVFTCFLTDEVFEELAKQIVRPQVVLEGLGEIVTREQLCKWSKDTSKFFASLDVVIDEFLQQH</sequence>
<accession>A0A5S9IJI1</accession>
<dbReference type="SUPFAM" id="SSF55811">
    <property type="entry name" value="Nudix"/>
    <property type="match status" value="1"/>
</dbReference>
<dbReference type="OrthoDB" id="9816040at2"/>
<reference evidence="2 3" key="1">
    <citation type="submission" date="2019-08" db="EMBL/GenBank/DDBJ databases">
        <title>Complete genome sequence of Candidatus Uab amorphum.</title>
        <authorList>
            <person name="Shiratori T."/>
            <person name="Suzuki S."/>
            <person name="Kakizawa Y."/>
            <person name="Ishida K."/>
        </authorList>
    </citation>
    <scope>NUCLEOTIDE SEQUENCE [LARGE SCALE GENOMIC DNA]</scope>
    <source>
        <strain evidence="2 3">SRT547</strain>
    </source>
</reference>
<dbReference type="KEGG" id="uam:UABAM_01351"/>
<organism evidence="2 3">
    <name type="scientific">Uabimicrobium amorphum</name>
    <dbReference type="NCBI Taxonomy" id="2596890"/>
    <lineage>
        <taxon>Bacteria</taxon>
        <taxon>Pseudomonadati</taxon>
        <taxon>Planctomycetota</taxon>
        <taxon>Candidatus Uabimicrobiia</taxon>
        <taxon>Candidatus Uabimicrobiales</taxon>
        <taxon>Candidatus Uabimicrobiaceae</taxon>
        <taxon>Candidatus Uabimicrobium</taxon>
    </lineage>
</organism>
<dbReference type="PROSITE" id="PS51462">
    <property type="entry name" value="NUDIX"/>
    <property type="match status" value="1"/>
</dbReference>
<dbReference type="InterPro" id="IPR015797">
    <property type="entry name" value="NUDIX_hydrolase-like_dom_sf"/>
</dbReference>
<dbReference type="AlphaFoldDB" id="A0A5S9IJI1"/>
<proteinExistence type="predicted"/>
<dbReference type="Proteomes" id="UP000326354">
    <property type="component" value="Chromosome"/>
</dbReference>
<dbReference type="Pfam" id="PF00293">
    <property type="entry name" value="NUDIX"/>
    <property type="match status" value="1"/>
</dbReference>
<keyword evidence="3" id="KW-1185">Reference proteome</keyword>
<dbReference type="InterPro" id="IPR000086">
    <property type="entry name" value="NUDIX_hydrolase_dom"/>
</dbReference>